<evidence type="ECO:0000313" key="2">
    <source>
        <dbReference type="Proteomes" id="UP000266745"/>
    </source>
</evidence>
<dbReference type="KEGG" id="tah:SU86_007910"/>
<dbReference type="Gene3D" id="3.40.50.620">
    <property type="entry name" value="HUPs"/>
    <property type="match status" value="1"/>
</dbReference>
<dbReference type="InterPro" id="IPR014729">
    <property type="entry name" value="Rossmann-like_a/b/a_fold"/>
</dbReference>
<dbReference type="SUPFAM" id="SSF52374">
    <property type="entry name" value="Nucleotidylyl transferase"/>
    <property type="match status" value="1"/>
</dbReference>
<gene>
    <name evidence="1" type="ORF">SU86_007910</name>
</gene>
<accession>A0A3G1B5J1</accession>
<keyword evidence="2" id="KW-1185">Reference proteome</keyword>
<dbReference type="EMBL" id="CP011097">
    <property type="protein sequence ID" value="AJZ76302.1"/>
    <property type="molecule type" value="Genomic_DNA"/>
</dbReference>
<proteinExistence type="predicted"/>
<dbReference type="STRING" id="1603555.SU86_007910"/>
<sequence>MRLSVAIYLAHLNPLTNAHVEIINDLKKDNVIVMPVVFLDDGTEINSKSFPFSYEIRKKMLVSVFGDSIRVSSNYTFHAPFYRYFPPIISPYSWKLRAQILSGVDKDYYTYTGDKTEGLMLKAYRLNPRIGTRKAISASSVKDKLYESVKGNQSNWKEDVPEQVAKIIEENWNTIEKYANSQDMTTRIAGMKFPKAGLKTR</sequence>
<organism evidence="1 2">
    <name type="scientific">Candidatus Nitrosotenuis cloacae</name>
    <dbReference type="NCBI Taxonomy" id="1603555"/>
    <lineage>
        <taxon>Archaea</taxon>
        <taxon>Nitrososphaerota</taxon>
        <taxon>Candidatus Nitrosotenuis</taxon>
    </lineage>
</organism>
<name>A0A3G1B5J1_9ARCH</name>
<dbReference type="Proteomes" id="UP000266745">
    <property type="component" value="Chromosome"/>
</dbReference>
<reference evidence="1 2" key="1">
    <citation type="journal article" date="2016" name="Sci. Rep.">
        <title>A novel ammonia-oxidizing archaeon from wastewater treatment plant: Its enrichment, physiological and genomic characteristics.</title>
        <authorList>
            <person name="Li Y."/>
            <person name="Ding K."/>
            <person name="Wen X."/>
            <person name="Zhang B."/>
            <person name="Shen B."/>
            <person name="Yang Y."/>
        </authorList>
    </citation>
    <scope>NUCLEOTIDE SEQUENCE [LARGE SCALE GENOMIC DNA]</scope>
    <source>
        <strain evidence="1 2">SAT1</strain>
    </source>
</reference>
<evidence type="ECO:0008006" key="3">
    <source>
        <dbReference type="Google" id="ProtNLM"/>
    </source>
</evidence>
<evidence type="ECO:0000313" key="1">
    <source>
        <dbReference type="EMBL" id="AJZ76302.1"/>
    </source>
</evidence>
<protein>
    <recommendedName>
        <fullName evidence="3">Cytidyltransferase-like domain-containing protein</fullName>
    </recommendedName>
</protein>
<dbReference type="AlphaFoldDB" id="A0A3G1B5J1"/>